<comment type="similarity">
    <text evidence="2">Belongs to the ferric reductase (FRE) family.</text>
</comment>
<dbReference type="GO" id="GO:0005886">
    <property type="term" value="C:plasma membrane"/>
    <property type="evidence" value="ECO:0007669"/>
    <property type="project" value="TreeGrafter"/>
</dbReference>
<evidence type="ECO:0000256" key="6">
    <source>
        <dbReference type="ARBA" id="ARBA00022989"/>
    </source>
</evidence>
<keyword evidence="6 12" id="KW-1133">Transmembrane helix</keyword>
<dbReference type="CDD" id="cd06186">
    <property type="entry name" value="NOX_Duox_like_FAD_NADP"/>
    <property type="match status" value="1"/>
</dbReference>
<feature type="region of interest" description="Disordered" evidence="11">
    <location>
        <begin position="100"/>
        <end position="156"/>
    </location>
</feature>
<dbReference type="AlphaFoldDB" id="W3XP18"/>
<keyword evidence="9 12" id="KW-0472">Membrane</keyword>
<gene>
    <name evidence="14" type="ORF">PFICI_01070</name>
</gene>
<organism evidence="14 15">
    <name type="scientific">Pestalotiopsis fici (strain W106-1 / CGMCC3.15140)</name>
    <dbReference type="NCBI Taxonomy" id="1229662"/>
    <lineage>
        <taxon>Eukaryota</taxon>
        <taxon>Fungi</taxon>
        <taxon>Dikarya</taxon>
        <taxon>Ascomycota</taxon>
        <taxon>Pezizomycotina</taxon>
        <taxon>Sordariomycetes</taxon>
        <taxon>Xylariomycetidae</taxon>
        <taxon>Amphisphaeriales</taxon>
        <taxon>Sporocadaceae</taxon>
        <taxon>Pestalotiopsis</taxon>
    </lineage>
</organism>
<dbReference type="GO" id="GO:0000293">
    <property type="term" value="F:ferric-chelate reductase activity"/>
    <property type="evidence" value="ECO:0007669"/>
    <property type="project" value="UniProtKB-ARBA"/>
</dbReference>
<reference evidence="15" key="1">
    <citation type="journal article" date="2015" name="BMC Genomics">
        <title>Genomic and transcriptomic analysis of the endophytic fungus Pestalotiopsis fici reveals its lifestyle and high potential for synthesis of natural products.</title>
        <authorList>
            <person name="Wang X."/>
            <person name="Zhang X."/>
            <person name="Liu L."/>
            <person name="Xiang M."/>
            <person name="Wang W."/>
            <person name="Sun X."/>
            <person name="Che Y."/>
            <person name="Guo L."/>
            <person name="Liu G."/>
            <person name="Guo L."/>
            <person name="Wang C."/>
            <person name="Yin W.B."/>
            <person name="Stadler M."/>
            <person name="Zhang X."/>
            <person name="Liu X."/>
        </authorList>
    </citation>
    <scope>NUCLEOTIDE SEQUENCE [LARGE SCALE GENOMIC DNA]</scope>
    <source>
        <strain evidence="15">W106-1 / CGMCC3.15140</strain>
    </source>
</reference>
<keyword evidence="5" id="KW-0249">Electron transport</keyword>
<dbReference type="InterPro" id="IPR017927">
    <property type="entry name" value="FAD-bd_FR_type"/>
</dbReference>
<feature type="transmembrane region" description="Helical" evidence="12">
    <location>
        <begin position="206"/>
        <end position="224"/>
    </location>
</feature>
<dbReference type="Proteomes" id="UP000030651">
    <property type="component" value="Unassembled WGS sequence"/>
</dbReference>
<dbReference type="InterPro" id="IPR013121">
    <property type="entry name" value="Fe_red_NAD-bd_6"/>
</dbReference>
<feature type="compositionally biased region" description="Basic and acidic residues" evidence="11">
    <location>
        <begin position="123"/>
        <end position="132"/>
    </location>
</feature>
<evidence type="ECO:0000256" key="11">
    <source>
        <dbReference type="SAM" id="MobiDB-lite"/>
    </source>
</evidence>
<dbReference type="SFLD" id="SFLDS00052">
    <property type="entry name" value="Ferric_Reductase_Domain"/>
    <property type="match status" value="1"/>
</dbReference>
<dbReference type="OrthoDB" id="17725at2759"/>
<keyword evidence="7" id="KW-0560">Oxidoreductase</keyword>
<dbReference type="Pfam" id="PF08030">
    <property type="entry name" value="NAD_binding_6"/>
    <property type="match status" value="1"/>
</dbReference>
<dbReference type="InterPro" id="IPR013112">
    <property type="entry name" value="FAD-bd_8"/>
</dbReference>
<feature type="transmembrane region" description="Helical" evidence="12">
    <location>
        <begin position="345"/>
        <end position="368"/>
    </location>
</feature>
<keyword evidence="8" id="KW-0406">Ion transport</keyword>
<keyword evidence="10" id="KW-0325">Glycoprotein</keyword>
<evidence type="ECO:0000256" key="4">
    <source>
        <dbReference type="ARBA" id="ARBA00022692"/>
    </source>
</evidence>
<evidence type="ECO:0000256" key="8">
    <source>
        <dbReference type="ARBA" id="ARBA00023065"/>
    </source>
</evidence>
<evidence type="ECO:0000256" key="2">
    <source>
        <dbReference type="ARBA" id="ARBA00006278"/>
    </source>
</evidence>
<dbReference type="GeneID" id="19266083"/>
<evidence type="ECO:0000256" key="7">
    <source>
        <dbReference type="ARBA" id="ARBA00023002"/>
    </source>
</evidence>
<dbReference type="InParanoid" id="W3XP18"/>
<evidence type="ECO:0000256" key="1">
    <source>
        <dbReference type="ARBA" id="ARBA00004141"/>
    </source>
</evidence>
<feature type="transmembrane region" description="Helical" evidence="12">
    <location>
        <begin position="282"/>
        <end position="301"/>
    </location>
</feature>
<proteinExistence type="inferred from homology"/>
<dbReference type="GO" id="GO:0006826">
    <property type="term" value="P:iron ion transport"/>
    <property type="evidence" value="ECO:0007669"/>
    <property type="project" value="TreeGrafter"/>
</dbReference>
<keyword evidence="3" id="KW-0813">Transport</keyword>
<dbReference type="GO" id="GO:0015677">
    <property type="term" value="P:copper ion import"/>
    <property type="evidence" value="ECO:0007669"/>
    <property type="project" value="TreeGrafter"/>
</dbReference>
<dbReference type="Pfam" id="PF08022">
    <property type="entry name" value="FAD_binding_8"/>
    <property type="match status" value="1"/>
</dbReference>
<evidence type="ECO:0000256" key="12">
    <source>
        <dbReference type="SAM" id="Phobius"/>
    </source>
</evidence>
<accession>W3XP18</accession>
<evidence type="ECO:0000259" key="13">
    <source>
        <dbReference type="PROSITE" id="PS51384"/>
    </source>
</evidence>
<evidence type="ECO:0000313" key="15">
    <source>
        <dbReference type="Proteomes" id="UP000030651"/>
    </source>
</evidence>
<dbReference type="SFLD" id="SFLDG01168">
    <property type="entry name" value="Ferric_reductase_subgroup_(FRE"/>
    <property type="match status" value="1"/>
</dbReference>
<feature type="transmembrane region" description="Helical" evidence="12">
    <location>
        <begin position="236"/>
        <end position="255"/>
    </location>
</feature>
<feature type="domain" description="FAD-binding FR-type" evidence="13">
    <location>
        <begin position="406"/>
        <end position="523"/>
    </location>
</feature>
<sequence length="663" mass="74830">MNNSVAHTANELLNAILQSPSGSWGDILPSSGDSINTAERRPITDPDKLKFLREIIALLLNGRRICASFNLTVLATLAILTAIHWQLKFRSRRQIKRLVKETADASKASPQTPDKPNNHNRHLSIEGSRDELPSSSSSSLRTGSRSPRQVVKPENHDIERQPLLGHQLPARVPLGVWRTIRCTVRSWLMYQPRPIPFINRSLPSNGTTLFVLGYIGANIFHHLYGGSFRPEMEFVFADRAGFMFIVNMPLLYLLAAKNQPIKFLTGYSYEALNIFHRRVGEWMCFEAFVHSLGMLLDHLFFTVDWLKEGDIWFFLRHPLVLLGIGAFVSYELLFFTSLGSFRQRWYETFLALHVVLQVVALVFLYLHFWTARPYVLACLIIFLADRLIWRLGLKSTSLQADIRVLEDGNTLMLSANWDIFQTKRTLFCRVFGPSIIQGWRPMDHVFITAPSLGRTHRLQAHPFTIASAAPGVPSKGDGNPFHAWLALLVRAHDGFTRDLLHYAQSNPTIKLRVDGPYGSTDALEMLLTSEISVLVAGGSGIAVVFPLVWELVHKQDHIFPQRQIHLLWVIHSSSHRSWLSQNRIEDLKRAGVHITIPPPTAEVGRPDVDSYIADLAERYSQSGAGMGLVVSGPDAMNRTARNACATAVRRGYNVRLSVEKFGW</sequence>
<dbReference type="GO" id="GO:0006879">
    <property type="term" value="P:intracellular iron ion homeostasis"/>
    <property type="evidence" value="ECO:0007669"/>
    <property type="project" value="TreeGrafter"/>
</dbReference>
<keyword evidence="4 12" id="KW-0812">Transmembrane</keyword>
<feature type="transmembrane region" description="Helical" evidence="12">
    <location>
        <begin position="67"/>
        <end position="87"/>
    </location>
</feature>
<dbReference type="Gene3D" id="3.40.50.80">
    <property type="entry name" value="Nucleotide-binding domain of ferredoxin-NADP reductase (FNR) module"/>
    <property type="match status" value="1"/>
</dbReference>
<feature type="transmembrane region" description="Helical" evidence="12">
    <location>
        <begin position="313"/>
        <end position="333"/>
    </location>
</feature>
<evidence type="ECO:0000256" key="10">
    <source>
        <dbReference type="ARBA" id="ARBA00023180"/>
    </source>
</evidence>
<evidence type="ECO:0000313" key="14">
    <source>
        <dbReference type="EMBL" id="ETS87242.1"/>
    </source>
</evidence>
<dbReference type="HOGENOM" id="CLU_010365_5_1_1"/>
<dbReference type="InterPro" id="IPR039261">
    <property type="entry name" value="FNR_nucleotide-bd"/>
</dbReference>
<evidence type="ECO:0000256" key="9">
    <source>
        <dbReference type="ARBA" id="ARBA00023136"/>
    </source>
</evidence>
<dbReference type="RefSeq" id="XP_007827842.1">
    <property type="nucleotide sequence ID" value="XM_007829651.1"/>
</dbReference>
<comment type="subcellular location">
    <subcellularLocation>
        <location evidence="1">Membrane</location>
        <topology evidence="1">Multi-pass membrane protein</topology>
    </subcellularLocation>
</comment>
<dbReference type="SUPFAM" id="SSF52343">
    <property type="entry name" value="Ferredoxin reductase-like, C-terminal NADP-linked domain"/>
    <property type="match status" value="1"/>
</dbReference>
<dbReference type="PROSITE" id="PS51384">
    <property type="entry name" value="FAD_FR"/>
    <property type="match status" value="1"/>
</dbReference>
<dbReference type="PANTHER" id="PTHR32361:SF9">
    <property type="entry name" value="FERRIC REDUCTASE TRANSMEMBRANE COMPONENT 3-RELATED"/>
    <property type="match status" value="1"/>
</dbReference>
<dbReference type="InterPro" id="IPR013130">
    <property type="entry name" value="Fe3_Rdtase_TM_dom"/>
</dbReference>
<dbReference type="InterPro" id="IPR051410">
    <property type="entry name" value="Ferric/Cupric_Reductase"/>
</dbReference>
<protein>
    <recommendedName>
        <fullName evidence="13">FAD-binding FR-type domain-containing protein</fullName>
    </recommendedName>
</protein>
<name>W3XP18_PESFW</name>
<dbReference type="PANTHER" id="PTHR32361">
    <property type="entry name" value="FERRIC/CUPRIC REDUCTASE TRANSMEMBRANE COMPONENT"/>
    <property type="match status" value="1"/>
</dbReference>
<dbReference type="OMA" id="HPFTIFS"/>
<evidence type="ECO:0000256" key="3">
    <source>
        <dbReference type="ARBA" id="ARBA00022448"/>
    </source>
</evidence>
<dbReference type="eggNOG" id="KOG0039">
    <property type="taxonomic scope" value="Eukaryota"/>
</dbReference>
<dbReference type="KEGG" id="pfy:PFICI_01070"/>
<feature type="compositionally biased region" description="Low complexity" evidence="11">
    <location>
        <begin position="133"/>
        <end position="148"/>
    </location>
</feature>
<keyword evidence="15" id="KW-1185">Reference proteome</keyword>
<dbReference type="Pfam" id="PF01794">
    <property type="entry name" value="Ferric_reduct"/>
    <property type="match status" value="1"/>
</dbReference>
<evidence type="ECO:0000256" key="5">
    <source>
        <dbReference type="ARBA" id="ARBA00022982"/>
    </source>
</evidence>
<dbReference type="EMBL" id="KI912109">
    <property type="protein sequence ID" value="ETS87242.1"/>
    <property type="molecule type" value="Genomic_DNA"/>
</dbReference>